<protein>
    <submittedName>
        <fullName evidence="2">Uncharacterized protein</fullName>
    </submittedName>
</protein>
<dbReference type="EMBL" id="JABWSX010000001">
    <property type="protein sequence ID" value="NVL09850.1"/>
    <property type="molecule type" value="Genomic_DNA"/>
</dbReference>
<organism evidence="2">
    <name type="scientific">Bradyrhizobium quebecense</name>
    <dbReference type="NCBI Taxonomy" id="2748629"/>
    <lineage>
        <taxon>Bacteria</taxon>
        <taxon>Pseudomonadati</taxon>
        <taxon>Pseudomonadota</taxon>
        <taxon>Alphaproteobacteria</taxon>
        <taxon>Hyphomicrobiales</taxon>
        <taxon>Nitrobacteraceae</taxon>
        <taxon>Bradyrhizobium</taxon>
    </lineage>
</organism>
<feature type="transmembrane region" description="Helical" evidence="1">
    <location>
        <begin position="33"/>
        <end position="52"/>
    </location>
</feature>
<evidence type="ECO:0000256" key="1">
    <source>
        <dbReference type="SAM" id="Phobius"/>
    </source>
</evidence>
<accession>A0A973WV90</accession>
<name>A0A973WV90_9BRAD</name>
<sequence length="62" mass="6879">MLRSPLYWAGAALVGLLVALTCSERYALAQGGILIWTWLAALGVTLAAIFFVRRALKWRYPV</sequence>
<dbReference type="RefSeq" id="WP_176533204.1">
    <property type="nucleotide sequence ID" value="NZ_CP088022.1"/>
</dbReference>
<comment type="caution">
    <text evidence="2">The sequence shown here is derived from an EMBL/GenBank/DDBJ whole genome shotgun (WGS) entry which is preliminary data.</text>
</comment>
<keyword evidence="1" id="KW-0472">Membrane</keyword>
<dbReference type="AlphaFoldDB" id="A0A973WV90"/>
<reference evidence="2" key="1">
    <citation type="submission" date="2020-06" db="EMBL/GenBank/DDBJ databases">
        <title>Whole Genome Sequence of Bradyrhizobium sp. Strain 66S1MB.</title>
        <authorList>
            <person name="Bromfield E."/>
            <person name="Cloutier S."/>
        </authorList>
    </citation>
    <scope>NUCLEOTIDE SEQUENCE</scope>
    <source>
        <strain evidence="2">66S1MB</strain>
    </source>
</reference>
<proteinExistence type="predicted"/>
<keyword evidence="1" id="KW-0812">Transmembrane</keyword>
<gene>
    <name evidence="2" type="ORF">HU230_29475</name>
</gene>
<keyword evidence="1" id="KW-1133">Transmembrane helix</keyword>
<evidence type="ECO:0000313" key="2">
    <source>
        <dbReference type="EMBL" id="NVL09850.1"/>
    </source>
</evidence>